<keyword evidence="2" id="KW-0732">Signal</keyword>
<evidence type="ECO:0000313" key="4">
    <source>
        <dbReference type="Proteomes" id="UP000693892"/>
    </source>
</evidence>
<evidence type="ECO:0000313" key="3">
    <source>
        <dbReference type="EMBL" id="CAG7617126.1"/>
    </source>
</evidence>
<feature type="signal peptide" evidence="2">
    <location>
        <begin position="1"/>
        <end position="43"/>
    </location>
</feature>
<proteinExistence type="predicted"/>
<dbReference type="AlphaFoldDB" id="A0A916JZ27"/>
<reference evidence="3" key="1">
    <citation type="submission" date="2021-06" db="EMBL/GenBank/DDBJ databases">
        <authorList>
            <person name="Criscuolo A."/>
        </authorList>
    </citation>
    <scope>NUCLEOTIDE SEQUENCE</scope>
    <source>
        <strain evidence="3">CIP111803</strain>
    </source>
</reference>
<keyword evidence="4" id="KW-1185">Reference proteome</keyword>
<evidence type="ECO:0008006" key="5">
    <source>
        <dbReference type="Google" id="ProtNLM"/>
    </source>
</evidence>
<sequence length="820" mass="87225">MHLKVRDMTFKKARSTALAVIAGAAVLASSLVAVTAAPTPAQAWSTTDFKAGSIIDDALFYDGTAMTASQIQTFLNSRAKCIIGTSGYEAGTKRNGNTIAEKCLRSYKAKTTSKAANSNCKAYSGKSSETAAQIIAKVGKACGISPKVLLVTLQKEQSLVTDTWPYEIQYDRAMGYACPDSGPGGSANCDKNFYGFFNQVYSAAWQFKNYKSYPMSGIKQGTTSTIKYHPSNSCGTSKVKIANYATAALYTYTPYRPNTAALNAGFGSANNSCSSYGNRNFFNFWNSWFGSVRANLQITGAIKKVYDAAETAGASYGAAVSPRKKITANGGGYQMVFENGIITTSTKLGKTYGIQDSSAYASDTWATAYLAKGGASGSWGFIAGETQQPGYRTLAFQNGTAIANSSTINGVRYLPSRIYAAWVAPGAKSSQIASGPYGWPTADAYIPASTAASQHFEKGTLMAAGSKSTLVDATDLKQWNALGGYSAIGFFTGNTATFDGKRYRTTQKGTAYFADEQTQVFLPNGALRTAYIAAKGPKGTWGWPAAAPGNITGGARMKFSNGYSVHRTAKAKTYFMAGKTYNDWVKRGGVKSVLGYPTANTKVLADGSFQRYAKYAIFYGPKKTIQLKRETIVNDYLAAGGPATAWGWPTAKKTISGGKRMTLSNGYVLYEKSRNRTVFVSKESYQDWSKRGGTKASIGYPSASTKTVSDGSYQQYSKHYVYFGPTKKIAFKKGAVTKAYMAAGGPKNSGWGWPVAKQQTAANGTITVAFSGGTLKITKSGAVSFKKTPSTSVADPQGPGSEEAPQEDASKDEGSDSSAE</sequence>
<protein>
    <recommendedName>
        <fullName evidence="5">LGFP repeat-containing protein</fullName>
    </recommendedName>
</protein>
<gene>
    <name evidence="3" type="ORF">LEUCIP111803_02066</name>
</gene>
<feature type="region of interest" description="Disordered" evidence="1">
    <location>
        <begin position="785"/>
        <end position="820"/>
    </location>
</feature>
<dbReference type="Proteomes" id="UP000693892">
    <property type="component" value="Unassembled WGS sequence"/>
</dbReference>
<evidence type="ECO:0000256" key="1">
    <source>
        <dbReference type="SAM" id="MobiDB-lite"/>
    </source>
</evidence>
<evidence type="ECO:0000256" key="2">
    <source>
        <dbReference type="SAM" id="SignalP"/>
    </source>
</evidence>
<accession>A0A916JZ27</accession>
<name>A0A916JZ27_9MICO</name>
<organism evidence="3 4">
    <name type="scientific">Leucobacter soli</name>
    <dbReference type="NCBI Taxonomy" id="2812850"/>
    <lineage>
        <taxon>Bacteria</taxon>
        <taxon>Bacillati</taxon>
        <taxon>Actinomycetota</taxon>
        <taxon>Actinomycetes</taxon>
        <taxon>Micrococcales</taxon>
        <taxon>Microbacteriaceae</taxon>
        <taxon>Leucobacter</taxon>
    </lineage>
</organism>
<feature type="chain" id="PRO_5037780276" description="LGFP repeat-containing protein" evidence="2">
    <location>
        <begin position="44"/>
        <end position="820"/>
    </location>
</feature>
<comment type="caution">
    <text evidence="3">The sequence shown here is derived from an EMBL/GenBank/DDBJ whole genome shotgun (WGS) entry which is preliminary data.</text>
</comment>
<dbReference type="EMBL" id="CAJVAP010000026">
    <property type="protein sequence ID" value="CAG7617126.1"/>
    <property type="molecule type" value="Genomic_DNA"/>
</dbReference>